<name>A0A9E7NCA1_9EURY</name>
<evidence type="ECO:0000313" key="2">
    <source>
        <dbReference type="EMBL" id="UTF54711.1"/>
    </source>
</evidence>
<dbReference type="AlphaFoldDB" id="A0A9E7NCA1"/>
<proteinExistence type="predicted"/>
<dbReference type="InterPro" id="IPR055927">
    <property type="entry name" value="DUF7504"/>
</dbReference>
<sequence length="250" mass="26825">MLSGKDCRDGTTEHAFADELSRLKRRGANVLVTGVVAADQRQVIARRLLGTAPEEDRKRIVISTPGTEFDIERLVDDAGSGTVEIVSYQGTTRSVSAEAAETTETTETAETTGGATPSAPPTPGTETPMTTAETLGDVGVAVSSAIERFERDGDLEPGVLRVGVDSLVPFLEEYGREAVFQCLHLLNGRTRAAGGIAHYQLPIEHDASTVSIITPLFDVVVELRERNGVAQERWSLTESDLSTGWVPMTQ</sequence>
<gene>
    <name evidence="2" type="ORF">NGM29_05420</name>
</gene>
<dbReference type="Proteomes" id="UP001056855">
    <property type="component" value="Chromosome"/>
</dbReference>
<keyword evidence="3" id="KW-1185">Reference proteome</keyword>
<dbReference type="RefSeq" id="WP_254159417.1">
    <property type="nucleotide sequence ID" value="NZ_CP100355.1"/>
</dbReference>
<evidence type="ECO:0000313" key="3">
    <source>
        <dbReference type="Proteomes" id="UP001056855"/>
    </source>
</evidence>
<reference evidence="2" key="1">
    <citation type="submission" date="2022-06" db="EMBL/GenBank/DDBJ databases">
        <title>Diverse halophilic archaea isolated from saline environments.</title>
        <authorList>
            <person name="Cui H.-L."/>
        </authorList>
    </citation>
    <scope>NUCLEOTIDE SEQUENCE</scope>
    <source>
        <strain evidence="2">WLHS1</strain>
    </source>
</reference>
<feature type="region of interest" description="Disordered" evidence="1">
    <location>
        <begin position="94"/>
        <end position="128"/>
    </location>
</feature>
<accession>A0A9E7NCA1</accession>
<dbReference type="Pfam" id="PF24336">
    <property type="entry name" value="DUF7504"/>
    <property type="match status" value="1"/>
</dbReference>
<feature type="compositionally biased region" description="Low complexity" evidence="1">
    <location>
        <begin position="96"/>
        <end position="117"/>
    </location>
</feature>
<dbReference type="GeneID" id="73289464"/>
<organism evidence="2 3">
    <name type="scientific">Natronosalvus rutilus</name>
    <dbReference type="NCBI Taxonomy" id="2953753"/>
    <lineage>
        <taxon>Archaea</taxon>
        <taxon>Methanobacteriati</taxon>
        <taxon>Methanobacteriota</taxon>
        <taxon>Stenosarchaea group</taxon>
        <taxon>Halobacteria</taxon>
        <taxon>Halobacteriales</taxon>
        <taxon>Natrialbaceae</taxon>
        <taxon>Natronosalvus</taxon>
    </lineage>
</organism>
<dbReference type="EMBL" id="CP100355">
    <property type="protein sequence ID" value="UTF54711.1"/>
    <property type="molecule type" value="Genomic_DNA"/>
</dbReference>
<protein>
    <submittedName>
        <fullName evidence="2">Uncharacterized protein</fullName>
    </submittedName>
</protein>
<dbReference type="KEGG" id="sawl:NGM29_05420"/>
<evidence type="ECO:0000256" key="1">
    <source>
        <dbReference type="SAM" id="MobiDB-lite"/>
    </source>
</evidence>